<dbReference type="OrthoDB" id="5334845at2759"/>
<keyword evidence="4" id="KW-0276">Fatty acid metabolism</keyword>
<evidence type="ECO:0000313" key="14">
    <source>
        <dbReference type="Proteomes" id="UP000245609"/>
    </source>
</evidence>
<dbReference type="SUPFAM" id="SSF53901">
    <property type="entry name" value="Thiolase-like"/>
    <property type="match status" value="1"/>
</dbReference>
<dbReference type="InterPro" id="IPR014031">
    <property type="entry name" value="Ketoacyl_synth_C"/>
</dbReference>
<dbReference type="NCBIfam" id="NF005589">
    <property type="entry name" value="PRK07314.1"/>
    <property type="match status" value="1"/>
</dbReference>
<protein>
    <recommendedName>
        <fullName evidence="8">3-oxoacyl-[acyl-carrier-protein] synthase</fullName>
    </recommendedName>
</protein>
<dbReference type="InterPro" id="IPR020841">
    <property type="entry name" value="PKS_Beta-ketoAc_synthase_dom"/>
</dbReference>
<evidence type="ECO:0000256" key="3">
    <source>
        <dbReference type="ARBA" id="ARBA00022679"/>
    </source>
</evidence>
<organism evidence="13 14">
    <name type="scientific">Smittium megazygosporum</name>
    <dbReference type="NCBI Taxonomy" id="133381"/>
    <lineage>
        <taxon>Eukaryota</taxon>
        <taxon>Fungi</taxon>
        <taxon>Fungi incertae sedis</taxon>
        <taxon>Zoopagomycota</taxon>
        <taxon>Kickxellomycotina</taxon>
        <taxon>Harpellomycetes</taxon>
        <taxon>Harpellales</taxon>
        <taxon>Legeriomycetaceae</taxon>
        <taxon>Smittium</taxon>
    </lineage>
</organism>
<evidence type="ECO:0000256" key="2">
    <source>
        <dbReference type="ARBA" id="ARBA00022516"/>
    </source>
</evidence>
<dbReference type="GO" id="GO:0005739">
    <property type="term" value="C:mitochondrion"/>
    <property type="evidence" value="ECO:0007669"/>
    <property type="project" value="TreeGrafter"/>
</dbReference>
<evidence type="ECO:0000259" key="12">
    <source>
        <dbReference type="PROSITE" id="PS52004"/>
    </source>
</evidence>
<dbReference type="PROSITE" id="PS52004">
    <property type="entry name" value="KS3_2"/>
    <property type="match status" value="1"/>
</dbReference>
<dbReference type="InterPro" id="IPR016039">
    <property type="entry name" value="Thiolase-like"/>
</dbReference>
<evidence type="ECO:0000256" key="9">
    <source>
        <dbReference type="PIRSR" id="PIRSR000447-1"/>
    </source>
</evidence>
<dbReference type="GO" id="GO:0006633">
    <property type="term" value="P:fatty acid biosynthetic process"/>
    <property type="evidence" value="ECO:0007669"/>
    <property type="project" value="UniProtKB-KW"/>
</dbReference>
<evidence type="ECO:0000256" key="1">
    <source>
        <dbReference type="ARBA" id="ARBA00008467"/>
    </source>
</evidence>
<dbReference type="AlphaFoldDB" id="A0A2T9ZD45"/>
<dbReference type="Pfam" id="PF02801">
    <property type="entry name" value="Ketoacyl-synt_C"/>
    <property type="match status" value="1"/>
</dbReference>
<proteinExistence type="inferred from homology"/>
<evidence type="ECO:0000256" key="8">
    <source>
        <dbReference type="PIRNR" id="PIRNR000447"/>
    </source>
</evidence>
<dbReference type="PIRSF" id="PIRSF000447">
    <property type="entry name" value="KAS_II"/>
    <property type="match status" value="1"/>
</dbReference>
<dbReference type="SMART" id="SM00825">
    <property type="entry name" value="PKS_KS"/>
    <property type="match status" value="1"/>
</dbReference>
<dbReference type="InterPro" id="IPR000794">
    <property type="entry name" value="Beta-ketoacyl_synthase"/>
</dbReference>
<dbReference type="EMBL" id="MBFS01000441">
    <property type="protein sequence ID" value="PVV02495.1"/>
    <property type="molecule type" value="Genomic_DNA"/>
</dbReference>
<dbReference type="CDD" id="cd00834">
    <property type="entry name" value="KAS_I_II"/>
    <property type="match status" value="1"/>
</dbReference>
<feature type="active site" description="For beta-ketoacyl synthase activity" evidence="9">
    <location>
        <position position="180"/>
    </location>
</feature>
<dbReference type="GO" id="GO:0004315">
    <property type="term" value="F:3-oxoacyl-[acyl-carrier-protein] synthase activity"/>
    <property type="evidence" value="ECO:0007669"/>
    <property type="project" value="InterPro"/>
</dbReference>
<evidence type="ECO:0000256" key="4">
    <source>
        <dbReference type="ARBA" id="ARBA00022832"/>
    </source>
</evidence>
<evidence type="ECO:0000256" key="5">
    <source>
        <dbReference type="ARBA" id="ARBA00023098"/>
    </source>
</evidence>
<dbReference type="Proteomes" id="UP000245609">
    <property type="component" value="Unassembled WGS sequence"/>
</dbReference>
<dbReference type="PANTHER" id="PTHR11712:SF336">
    <property type="entry name" value="3-OXOACYL-[ACYL-CARRIER-PROTEIN] SYNTHASE, MITOCHONDRIAL"/>
    <property type="match status" value="1"/>
</dbReference>
<evidence type="ECO:0000256" key="6">
    <source>
        <dbReference type="ARBA" id="ARBA00023160"/>
    </source>
</evidence>
<dbReference type="PROSITE" id="PS00606">
    <property type="entry name" value="KS3_1"/>
    <property type="match status" value="1"/>
</dbReference>
<keyword evidence="2 8" id="KW-0444">Lipid biosynthesis</keyword>
<dbReference type="InterPro" id="IPR017568">
    <property type="entry name" value="3-oxoacyl-ACP_synth-2"/>
</dbReference>
<gene>
    <name evidence="13" type="ORF">BB560_003049</name>
</gene>
<evidence type="ECO:0000256" key="10">
    <source>
        <dbReference type="RuleBase" id="RU003694"/>
    </source>
</evidence>
<keyword evidence="3 8" id="KW-0808">Transferase</keyword>
<dbReference type="Pfam" id="PF00109">
    <property type="entry name" value="ketoacyl-synt"/>
    <property type="match status" value="1"/>
</dbReference>
<keyword evidence="14" id="KW-1185">Reference proteome</keyword>
<accession>A0A2T9ZD45</accession>
<keyword evidence="7" id="KW-0012">Acyltransferase</keyword>
<keyword evidence="5" id="KW-0443">Lipid metabolism</keyword>
<dbReference type="Gene3D" id="3.40.47.10">
    <property type="match status" value="1"/>
</dbReference>
<evidence type="ECO:0000313" key="13">
    <source>
        <dbReference type="EMBL" id="PVV02495.1"/>
    </source>
</evidence>
<comment type="caution">
    <text evidence="13">The sequence shown here is derived from an EMBL/GenBank/DDBJ whole genome shotgun (WGS) entry which is preliminary data.</text>
</comment>
<dbReference type="STRING" id="133381.A0A2T9ZD45"/>
<evidence type="ECO:0000256" key="7">
    <source>
        <dbReference type="ARBA" id="ARBA00023315"/>
    </source>
</evidence>
<reference evidence="13 14" key="1">
    <citation type="journal article" date="2018" name="MBio">
        <title>Comparative Genomics Reveals the Core Gene Toolbox for the Fungus-Insect Symbiosis.</title>
        <authorList>
            <person name="Wang Y."/>
            <person name="Stata M."/>
            <person name="Wang W."/>
            <person name="Stajich J.E."/>
            <person name="White M.M."/>
            <person name="Moncalvo J.M."/>
        </authorList>
    </citation>
    <scope>NUCLEOTIDE SEQUENCE [LARGE SCALE GENOMIC DNA]</scope>
    <source>
        <strain evidence="13 14">SC-DP-2</strain>
    </source>
</reference>
<name>A0A2T9ZD45_9FUNG</name>
<dbReference type="InterPro" id="IPR014030">
    <property type="entry name" value="Ketoacyl_synth_N"/>
</dbReference>
<dbReference type="InterPro" id="IPR018201">
    <property type="entry name" value="Ketoacyl_synth_AS"/>
</dbReference>
<evidence type="ECO:0000256" key="11">
    <source>
        <dbReference type="SAM" id="MobiDB-lite"/>
    </source>
</evidence>
<dbReference type="PANTHER" id="PTHR11712">
    <property type="entry name" value="POLYKETIDE SYNTHASE-RELATED"/>
    <property type="match status" value="1"/>
</dbReference>
<comment type="similarity">
    <text evidence="1 8 10">Belongs to the thiolase-like superfamily. Beta-ketoacyl-ACP synthases family.</text>
</comment>
<feature type="domain" description="Ketosynthase family 3 (KS3)" evidence="12">
    <location>
        <begin position="7"/>
        <end position="458"/>
    </location>
</feature>
<sequence>MSIQTPMRRVVVTGIGLVTPLGIGVKHVWNSLIHGKSGISKLTDAYPGLYEDSPVKIAGIIPKSEKPSPGALCVDEWVQPGDKRTLSEASIYALSASLQAIQSADLGDLSTVNKDRFGVCIGSGLSSIDDITKNYKIFMESGYRKVSPMFIPKILSNMPAGNISIKLGLRGPNHSTSTACTTGAHSVGDAMRFIQYNDADIMLAGATEAPIHPLSIAGFNKPFDKQRSGFVMSEGAGVLVLEDLNHAKARGVKIYAEIVGYGLSGDANHITLPSYDGSGAKNSMTRALLNSNVKPEEIDYINAHATSTPAGDAVEMRAIEQIFNLEVAPGVNDTFIPKRIAVSSTKSSIGHLLGAAGAVEAIFATLSVYHNQIPPTINLNQLDRADHKPSPSENSTSDQDYEIKNSILSTDNLSSNRSTQYKTVMEYVSNTFIEREVNFALSNSFGFGGTNSSLIFKKYKP</sequence>
<feature type="region of interest" description="Disordered" evidence="11">
    <location>
        <begin position="380"/>
        <end position="401"/>
    </location>
</feature>
<keyword evidence="6 8" id="KW-0275">Fatty acid biosynthesis</keyword>